<organism evidence="2 3">
    <name type="scientific">Datura stramonium</name>
    <name type="common">Jimsonweed</name>
    <name type="synonym">Common thornapple</name>
    <dbReference type="NCBI Taxonomy" id="4076"/>
    <lineage>
        <taxon>Eukaryota</taxon>
        <taxon>Viridiplantae</taxon>
        <taxon>Streptophyta</taxon>
        <taxon>Embryophyta</taxon>
        <taxon>Tracheophyta</taxon>
        <taxon>Spermatophyta</taxon>
        <taxon>Magnoliopsida</taxon>
        <taxon>eudicotyledons</taxon>
        <taxon>Gunneridae</taxon>
        <taxon>Pentapetalae</taxon>
        <taxon>asterids</taxon>
        <taxon>lamiids</taxon>
        <taxon>Solanales</taxon>
        <taxon>Solanaceae</taxon>
        <taxon>Solanoideae</taxon>
        <taxon>Datureae</taxon>
        <taxon>Datura</taxon>
    </lineage>
</organism>
<accession>A0ABS8V3P9</accession>
<keyword evidence="3" id="KW-1185">Reference proteome</keyword>
<dbReference type="EMBL" id="JACEIK010003252">
    <property type="protein sequence ID" value="MCD9640977.1"/>
    <property type="molecule type" value="Genomic_DNA"/>
</dbReference>
<proteinExistence type="predicted"/>
<sequence length="223" mass="25619">MRIRKHARNSHLIYTHICQLNQSTWDVITFPVEENDDPSLVPPPSSSSSSNYQFDGYTHNYNFFDSNETVQSNVADDVDISVDVKKIKQEDVEMEELGLLLDENDNGNNSTNKKLDKQHEAAETGSPRHRPARAKKSSSSYDPYEFYYYSGFGPLWGKKRGARRTISDNNSIAEDADQYSSSQVEDNEEFDYVQLEVEDDHEEIGKKKRPRKPIKARSLKSLM</sequence>
<dbReference type="PANTHER" id="PTHR34680:SF3">
    <property type="entry name" value="EXPRESSED PROTEIN"/>
    <property type="match status" value="1"/>
</dbReference>
<reference evidence="2 3" key="1">
    <citation type="journal article" date="2021" name="BMC Genomics">
        <title>Datura genome reveals duplications of psychoactive alkaloid biosynthetic genes and high mutation rate following tissue culture.</title>
        <authorList>
            <person name="Rajewski A."/>
            <person name="Carter-House D."/>
            <person name="Stajich J."/>
            <person name="Litt A."/>
        </authorList>
    </citation>
    <scope>NUCLEOTIDE SEQUENCE [LARGE SCALE GENOMIC DNA]</scope>
    <source>
        <strain evidence="2">AR-01</strain>
    </source>
</reference>
<evidence type="ECO:0000313" key="2">
    <source>
        <dbReference type="EMBL" id="MCD9640977.1"/>
    </source>
</evidence>
<gene>
    <name evidence="2" type="ORF">HAX54_026772</name>
</gene>
<evidence type="ECO:0000313" key="3">
    <source>
        <dbReference type="Proteomes" id="UP000823775"/>
    </source>
</evidence>
<feature type="compositionally biased region" description="Basic residues" evidence="1">
    <location>
        <begin position="206"/>
        <end position="223"/>
    </location>
</feature>
<dbReference type="PANTHER" id="PTHR34680">
    <property type="entry name" value="EXPRESSED PROTEIN"/>
    <property type="match status" value="1"/>
</dbReference>
<feature type="compositionally biased region" description="Basic and acidic residues" evidence="1">
    <location>
        <begin position="113"/>
        <end position="122"/>
    </location>
</feature>
<feature type="region of interest" description="Disordered" evidence="1">
    <location>
        <begin position="198"/>
        <end position="223"/>
    </location>
</feature>
<protein>
    <submittedName>
        <fullName evidence="2">Uncharacterized protein</fullName>
    </submittedName>
</protein>
<feature type="region of interest" description="Disordered" evidence="1">
    <location>
        <begin position="101"/>
        <end position="138"/>
    </location>
</feature>
<dbReference type="Proteomes" id="UP000823775">
    <property type="component" value="Unassembled WGS sequence"/>
</dbReference>
<evidence type="ECO:0000256" key="1">
    <source>
        <dbReference type="SAM" id="MobiDB-lite"/>
    </source>
</evidence>
<comment type="caution">
    <text evidence="2">The sequence shown here is derived from an EMBL/GenBank/DDBJ whole genome shotgun (WGS) entry which is preliminary data.</text>
</comment>
<name>A0ABS8V3P9_DATST</name>
<feature type="compositionally biased region" description="Basic residues" evidence="1">
    <location>
        <begin position="127"/>
        <end position="136"/>
    </location>
</feature>